<reference evidence="3 4" key="1">
    <citation type="submission" date="2017-06" db="EMBL/GenBank/DDBJ databases">
        <title>Genome sequencing of cyanobaciteial culture collection at National Institute for Environmental Studies (NIES).</title>
        <authorList>
            <person name="Hirose Y."/>
            <person name="Shimura Y."/>
            <person name="Fujisawa T."/>
            <person name="Nakamura Y."/>
            <person name="Kawachi M."/>
        </authorList>
    </citation>
    <scope>NUCLEOTIDE SEQUENCE [LARGE SCALE GENOMIC DNA]</scope>
    <source>
        <strain evidence="3 4">NIES-4072</strain>
    </source>
</reference>
<name>A0A2R5FX75_NOSCO</name>
<dbReference type="RefSeq" id="WP_109012351.1">
    <property type="nucleotide sequence ID" value="NZ_BDUD01000001.1"/>
</dbReference>
<dbReference type="Proteomes" id="UP000245124">
    <property type="component" value="Unassembled WGS sequence"/>
</dbReference>
<organism evidence="3 4">
    <name type="scientific">Nostoc commune NIES-4072</name>
    <dbReference type="NCBI Taxonomy" id="2005467"/>
    <lineage>
        <taxon>Bacteria</taxon>
        <taxon>Bacillati</taxon>
        <taxon>Cyanobacteriota</taxon>
        <taxon>Cyanophyceae</taxon>
        <taxon>Nostocales</taxon>
        <taxon>Nostocaceae</taxon>
        <taxon>Nostoc</taxon>
    </lineage>
</organism>
<dbReference type="AlphaFoldDB" id="A0A2R5FX75"/>
<dbReference type="OrthoDB" id="477569at2"/>
<keyword evidence="2" id="KW-1133">Transmembrane helix</keyword>
<evidence type="ECO:0000313" key="4">
    <source>
        <dbReference type="Proteomes" id="UP000245124"/>
    </source>
</evidence>
<keyword evidence="2" id="KW-0812">Transmembrane</keyword>
<accession>A0A2R5FX75</accession>
<evidence type="ECO:0000256" key="1">
    <source>
        <dbReference type="SAM" id="MobiDB-lite"/>
    </source>
</evidence>
<proteinExistence type="predicted"/>
<keyword evidence="4" id="KW-1185">Reference proteome</keyword>
<comment type="caution">
    <text evidence="3">The sequence shown here is derived from an EMBL/GenBank/DDBJ whole genome shotgun (WGS) entry which is preliminary data.</text>
</comment>
<evidence type="ECO:0000256" key="2">
    <source>
        <dbReference type="SAM" id="Phobius"/>
    </source>
</evidence>
<dbReference type="EMBL" id="BDUD01000001">
    <property type="protein sequence ID" value="GBG22669.1"/>
    <property type="molecule type" value="Genomic_DNA"/>
</dbReference>
<evidence type="ECO:0000313" key="3">
    <source>
        <dbReference type="EMBL" id="GBG22669.1"/>
    </source>
</evidence>
<feature type="transmembrane region" description="Helical" evidence="2">
    <location>
        <begin position="12"/>
        <end position="35"/>
    </location>
</feature>
<feature type="region of interest" description="Disordered" evidence="1">
    <location>
        <begin position="337"/>
        <end position="367"/>
    </location>
</feature>
<protein>
    <submittedName>
        <fullName evidence="3">Uncharacterized protein</fullName>
    </submittedName>
</protein>
<sequence>MNHFDIPSARTWLRFFGWVAVKLIISLVQFCLLLAEKILEFMLWCVKLAHKPMDKIAFVVDHLPYAGVPITIMRQELQAQTIDVPALSTTNEIQFFDFSQFRNEPDKFPHIRVIGKTGVGKTRFTEWLMDLLGGEQFVITPKKKPTDWQNQDIYGYPFNYQECEAKLKDVHFLMHRRYAEMEEGITHNQINFACDEWKLINKNVPSAKEVMKDIIIVARDAKIRLIALAQGENVATWGLEGESDLEECFTTVRFGDFALDYCKGLRNQYRKDSDEFLYYSAVLNELVSQGFRCCMIDRLPAKVPDLSNWQPGNKAVAIGHVNGNYSVVDQLQSQLQAKSQKPQKTTQNQGFQPETAPTDGAISDPKQAVKSAIDAGRSVDWCAKNVPGLPGNYYSARALIEEWMQGTI</sequence>
<gene>
    <name evidence="3" type="ORF">NIES4072_63810</name>
</gene>
<keyword evidence="2" id="KW-0472">Membrane</keyword>